<gene>
    <name evidence="2" type="ORF">PCOR1329_LOCUS48143</name>
</gene>
<dbReference type="Proteomes" id="UP001189429">
    <property type="component" value="Unassembled WGS sequence"/>
</dbReference>
<evidence type="ECO:0000313" key="2">
    <source>
        <dbReference type="EMBL" id="CAK0858310.1"/>
    </source>
</evidence>
<evidence type="ECO:0000313" key="3">
    <source>
        <dbReference type="Proteomes" id="UP001189429"/>
    </source>
</evidence>
<organism evidence="2 3">
    <name type="scientific">Prorocentrum cordatum</name>
    <dbReference type="NCBI Taxonomy" id="2364126"/>
    <lineage>
        <taxon>Eukaryota</taxon>
        <taxon>Sar</taxon>
        <taxon>Alveolata</taxon>
        <taxon>Dinophyceae</taxon>
        <taxon>Prorocentrales</taxon>
        <taxon>Prorocentraceae</taxon>
        <taxon>Prorocentrum</taxon>
    </lineage>
</organism>
<protein>
    <submittedName>
        <fullName evidence="2">Uncharacterized protein</fullName>
    </submittedName>
</protein>
<sequence length="261" mass="26746">VGGGRARMRYLPRWTVRNISAAVPPKLLKLCRRAAWRELTEGARLCQICGSGGRPGAAAPREAGAAGGVETAPNGGGMSDRGGGADAWADPADEEDVFGFDGDMRGPELSNSEAKVLMMAPWQAGAAPGSSGDASAPSCAAAPADAAPAVQPPIVGCHGALSEEDHREQAAIFRSLAKTHHGAREDLVTPPRKARRTGLACGGPLSPVDIQGQQAIFASIVAQARGETIEVADDSVDLEAELETLLDGVEAERVGGASELP</sequence>
<feature type="compositionally biased region" description="Gly residues" evidence="1">
    <location>
        <begin position="74"/>
        <end position="85"/>
    </location>
</feature>
<reference evidence="2" key="1">
    <citation type="submission" date="2023-10" db="EMBL/GenBank/DDBJ databases">
        <authorList>
            <person name="Chen Y."/>
            <person name="Shah S."/>
            <person name="Dougan E. K."/>
            <person name="Thang M."/>
            <person name="Chan C."/>
        </authorList>
    </citation>
    <scope>NUCLEOTIDE SEQUENCE [LARGE SCALE GENOMIC DNA]</scope>
</reference>
<comment type="caution">
    <text evidence="2">The sequence shown here is derived from an EMBL/GenBank/DDBJ whole genome shotgun (WGS) entry which is preliminary data.</text>
</comment>
<accession>A0ABN9UJK6</accession>
<keyword evidence="3" id="KW-1185">Reference proteome</keyword>
<feature type="region of interest" description="Disordered" evidence="1">
    <location>
        <begin position="56"/>
        <end position="88"/>
    </location>
</feature>
<feature type="non-terminal residue" evidence="2">
    <location>
        <position position="1"/>
    </location>
</feature>
<evidence type="ECO:0000256" key="1">
    <source>
        <dbReference type="SAM" id="MobiDB-lite"/>
    </source>
</evidence>
<feature type="non-terminal residue" evidence="2">
    <location>
        <position position="261"/>
    </location>
</feature>
<dbReference type="EMBL" id="CAUYUJ010015810">
    <property type="protein sequence ID" value="CAK0858310.1"/>
    <property type="molecule type" value="Genomic_DNA"/>
</dbReference>
<proteinExistence type="predicted"/>
<name>A0ABN9UJK6_9DINO</name>